<keyword evidence="6" id="KW-0862">Zinc</keyword>
<evidence type="ECO:0000256" key="8">
    <source>
        <dbReference type="ARBA" id="ARBA00048787"/>
    </source>
</evidence>
<evidence type="ECO:0000313" key="11">
    <source>
        <dbReference type="Proteomes" id="UP000664203"/>
    </source>
</evidence>
<keyword evidence="11" id="KW-1185">Reference proteome</keyword>
<dbReference type="InterPro" id="IPR006330">
    <property type="entry name" value="Ado/ade_deaminase"/>
</dbReference>
<dbReference type="FunFam" id="3.20.20.140:FF:000033">
    <property type="entry name" value="Adenosine deaminase-like protein"/>
    <property type="match status" value="1"/>
</dbReference>
<dbReference type="PANTHER" id="PTHR11409">
    <property type="entry name" value="ADENOSINE DEAMINASE"/>
    <property type="match status" value="1"/>
</dbReference>
<accession>A0A8H3G199</accession>
<dbReference type="GO" id="GO:0046872">
    <property type="term" value="F:metal ion binding"/>
    <property type="evidence" value="ECO:0007669"/>
    <property type="project" value="UniProtKB-KW"/>
</dbReference>
<evidence type="ECO:0000259" key="9">
    <source>
        <dbReference type="Pfam" id="PF00962"/>
    </source>
</evidence>
<gene>
    <name evidence="10" type="ORF">ALECFALPRED_004972</name>
</gene>
<keyword evidence="7" id="KW-0546">Nucleotide metabolism</keyword>
<dbReference type="GO" id="GO:0046103">
    <property type="term" value="P:inosine biosynthetic process"/>
    <property type="evidence" value="ECO:0007669"/>
    <property type="project" value="TreeGrafter"/>
</dbReference>
<evidence type="ECO:0000256" key="2">
    <source>
        <dbReference type="ARBA" id="ARBA00006676"/>
    </source>
</evidence>
<dbReference type="Pfam" id="PF00962">
    <property type="entry name" value="A_deaminase"/>
    <property type="match status" value="1"/>
</dbReference>
<dbReference type="InterPro" id="IPR001365">
    <property type="entry name" value="A_deaminase_dom"/>
</dbReference>
<name>A0A8H3G199_9LECA</name>
<dbReference type="PANTHER" id="PTHR11409:SF42">
    <property type="entry name" value="ADENOSINE DEAMINASE-LIKE PROTEIN"/>
    <property type="match status" value="1"/>
</dbReference>
<dbReference type="GO" id="GO:0009117">
    <property type="term" value="P:nucleotide metabolic process"/>
    <property type="evidence" value="ECO:0007669"/>
    <property type="project" value="UniProtKB-KW"/>
</dbReference>
<dbReference type="Proteomes" id="UP000664203">
    <property type="component" value="Unassembled WGS sequence"/>
</dbReference>
<dbReference type="OrthoDB" id="272271at2759"/>
<dbReference type="EMBL" id="CAJPDR010000304">
    <property type="protein sequence ID" value="CAF9931296.1"/>
    <property type="molecule type" value="Genomic_DNA"/>
</dbReference>
<comment type="similarity">
    <text evidence="2">Belongs to the metallo-dependent hydrolases superfamily. Adenosine and AMP deaminases family.</text>
</comment>
<dbReference type="Gene3D" id="3.20.20.140">
    <property type="entry name" value="Metal-dependent hydrolases"/>
    <property type="match status" value="1"/>
</dbReference>
<dbReference type="CDD" id="cd00443">
    <property type="entry name" value="ADA_AMPD"/>
    <property type="match status" value="1"/>
</dbReference>
<comment type="catalytic activity">
    <reaction evidence="8">
        <text>N(6)-methyl-AMP + H2O + H(+) = IMP + methylamine</text>
        <dbReference type="Rhea" id="RHEA:16001"/>
        <dbReference type="ChEBI" id="CHEBI:15377"/>
        <dbReference type="ChEBI" id="CHEBI:15378"/>
        <dbReference type="ChEBI" id="CHEBI:58053"/>
        <dbReference type="ChEBI" id="CHEBI:59338"/>
        <dbReference type="ChEBI" id="CHEBI:144842"/>
    </reaction>
    <physiologicalReaction direction="left-to-right" evidence="8">
        <dbReference type="Rhea" id="RHEA:16002"/>
    </physiologicalReaction>
</comment>
<evidence type="ECO:0000256" key="4">
    <source>
        <dbReference type="ARBA" id="ARBA00022723"/>
    </source>
</evidence>
<evidence type="ECO:0000256" key="5">
    <source>
        <dbReference type="ARBA" id="ARBA00022801"/>
    </source>
</evidence>
<comment type="cofactor">
    <cofactor evidence="1">
        <name>Zn(2+)</name>
        <dbReference type="ChEBI" id="CHEBI:29105"/>
    </cofactor>
</comment>
<dbReference type="SUPFAM" id="SSF51556">
    <property type="entry name" value="Metallo-dependent hydrolases"/>
    <property type="match status" value="1"/>
</dbReference>
<dbReference type="AlphaFoldDB" id="A0A8H3G199"/>
<evidence type="ECO:0000256" key="3">
    <source>
        <dbReference type="ARBA" id="ARBA00011245"/>
    </source>
</evidence>
<keyword evidence="4" id="KW-0479">Metal-binding</keyword>
<evidence type="ECO:0000256" key="7">
    <source>
        <dbReference type="ARBA" id="ARBA00023080"/>
    </source>
</evidence>
<sequence length="347" mass="38871">MTARVDAAFAKNLPKVELHAHLTGSITPQCLHEIWTQKKSGDPSMTLQDPLEAMSKDKVWDIMTFFPLFSKYIYELCSTPASIVYSINAVLRDFKEDGVVYLELRTTPRSSSSMSKDDYIATILSCIDDFPHRNVMTTYLILSIDRRNIPEEAMEVVDLAIQYQSRGIVGVDLCGDPSKGDISTFKEAFHKAKLYGLKITLHFAEVPASSSLLELKTLLSFRPDRLGHVVHVPDKIKAQIKASKLGLELCVSCNVQARLIEGGVADHHFMSWIKTGCPVILCTDDVGIFDSTLSNEYLLVAQAFNLSRDDLIDLCDQAVEAIFGDRHEKQRLCALVKEARENRMPID</sequence>
<reference evidence="10" key="1">
    <citation type="submission" date="2021-03" db="EMBL/GenBank/DDBJ databases">
        <authorList>
            <person name="Tagirdzhanova G."/>
        </authorList>
    </citation>
    <scope>NUCLEOTIDE SEQUENCE</scope>
</reference>
<evidence type="ECO:0000256" key="1">
    <source>
        <dbReference type="ARBA" id="ARBA00001947"/>
    </source>
</evidence>
<comment type="caution">
    <text evidence="10">The sequence shown here is derived from an EMBL/GenBank/DDBJ whole genome shotgun (WGS) entry which is preliminary data.</text>
</comment>
<protein>
    <recommendedName>
        <fullName evidence="9">Adenosine deaminase domain-containing protein</fullName>
    </recommendedName>
</protein>
<proteinExistence type="inferred from homology"/>
<dbReference type="InterPro" id="IPR032466">
    <property type="entry name" value="Metal_Hydrolase"/>
</dbReference>
<dbReference type="GO" id="GO:0006154">
    <property type="term" value="P:adenosine catabolic process"/>
    <property type="evidence" value="ECO:0007669"/>
    <property type="project" value="TreeGrafter"/>
</dbReference>
<evidence type="ECO:0000313" key="10">
    <source>
        <dbReference type="EMBL" id="CAF9931296.1"/>
    </source>
</evidence>
<feature type="domain" description="Adenosine deaminase" evidence="9">
    <location>
        <begin position="14"/>
        <end position="338"/>
    </location>
</feature>
<organism evidence="10 11">
    <name type="scientific">Alectoria fallacina</name>
    <dbReference type="NCBI Taxonomy" id="1903189"/>
    <lineage>
        <taxon>Eukaryota</taxon>
        <taxon>Fungi</taxon>
        <taxon>Dikarya</taxon>
        <taxon>Ascomycota</taxon>
        <taxon>Pezizomycotina</taxon>
        <taxon>Lecanoromycetes</taxon>
        <taxon>OSLEUM clade</taxon>
        <taxon>Lecanoromycetidae</taxon>
        <taxon>Lecanorales</taxon>
        <taxon>Lecanorineae</taxon>
        <taxon>Parmeliaceae</taxon>
        <taxon>Alectoria</taxon>
    </lineage>
</organism>
<comment type="subunit">
    <text evidence="3">Monomer.</text>
</comment>
<evidence type="ECO:0000256" key="6">
    <source>
        <dbReference type="ARBA" id="ARBA00022833"/>
    </source>
</evidence>
<keyword evidence="5" id="KW-0378">Hydrolase</keyword>
<dbReference type="GO" id="GO:0004000">
    <property type="term" value="F:adenosine deaminase activity"/>
    <property type="evidence" value="ECO:0007669"/>
    <property type="project" value="TreeGrafter"/>
</dbReference>